<organism evidence="1 2">
    <name type="scientific">Cotesia glomerata</name>
    <name type="common">Lepidopteran parasitic wasp</name>
    <name type="synonym">Apanteles glomeratus</name>
    <dbReference type="NCBI Taxonomy" id="32391"/>
    <lineage>
        <taxon>Eukaryota</taxon>
        <taxon>Metazoa</taxon>
        <taxon>Ecdysozoa</taxon>
        <taxon>Arthropoda</taxon>
        <taxon>Hexapoda</taxon>
        <taxon>Insecta</taxon>
        <taxon>Pterygota</taxon>
        <taxon>Neoptera</taxon>
        <taxon>Endopterygota</taxon>
        <taxon>Hymenoptera</taxon>
        <taxon>Apocrita</taxon>
        <taxon>Ichneumonoidea</taxon>
        <taxon>Braconidae</taxon>
        <taxon>Microgastrinae</taxon>
        <taxon>Cotesia</taxon>
    </lineage>
</organism>
<keyword evidence="2" id="KW-1185">Reference proteome</keyword>
<protein>
    <submittedName>
        <fullName evidence="1">Uncharacterized protein</fullName>
    </submittedName>
</protein>
<comment type="caution">
    <text evidence="1">The sequence shown here is derived from an EMBL/GenBank/DDBJ whole genome shotgun (WGS) entry which is preliminary data.</text>
</comment>
<evidence type="ECO:0000313" key="2">
    <source>
        <dbReference type="Proteomes" id="UP000826195"/>
    </source>
</evidence>
<dbReference type="AlphaFoldDB" id="A0AAV7HXE8"/>
<gene>
    <name evidence="1" type="ORF">KQX54_001718</name>
</gene>
<proteinExistence type="predicted"/>
<dbReference type="EMBL" id="JAHXZJ010002611">
    <property type="protein sequence ID" value="KAH0537918.1"/>
    <property type="molecule type" value="Genomic_DNA"/>
</dbReference>
<name>A0AAV7HXE8_COTGL</name>
<dbReference type="Proteomes" id="UP000826195">
    <property type="component" value="Unassembled WGS sequence"/>
</dbReference>
<sequence>MEYIIDFTGFIVPDGEFVIKEVCVTSIGNQVSVNNVQECEHYVCQPPSKYINAMIMHENVDHYGKKHGILWDYGKVKYAIFEKKLKKWIKDARYFYVLGSEKQKWLTDLINDTVPLTDLKKMDPVDIACFDDLFLLRFSKRQIHHIWPKLPSDLQNNKKTIDYKFCTKHYPDGCSDCEMSEIWIYPYQKDCYYCQMNQ</sequence>
<evidence type="ECO:0000313" key="1">
    <source>
        <dbReference type="EMBL" id="KAH0537918.1"/>
    </source>
</evidence>
<accession>A0AAV7HXE8</accession>
<reference evidence="1 2" key="1">
    <citation type="journal article" date="2021" name="J. Hered.">
        <title>A chromosome-level genome assembly of the parasitoid wasp, Cotesia glomerata (Hymenoptera: Braconidae).</title>
        <authorList>
            <person name="Pinto B.J."/>
            <person name="Weis J.J."/>
            <person name="Gamble T."/>
            <person name="Ode P.J."/>
            <person name="Paul R."/>
            <person name="Zaspel J.M."/>
        </authorList>
    </citation>
    <scope>NUCLEOTIDE SEQUENCE [LARGE SCALE GENOMIC DNA]</scope>
    <source>
        <strain evidence="1">CgM1</strain>
    </source>
</reference>